<dbReference type="AlphaFoldDB" id="A0A927RE68"/>
<evidence type="ECO:0000256" key="1">
    <source>
        <dbReference type="SAM" id="Phobius"/>
    </source>
</evidence>
<keyword evidence="3" id="KW-1185">Reference proteome</keyword>
<proteinExistence type="predicted"/>
<reference evidence="2" key="1">
    <citation type="submission" date="2020-10" db="EMBL/GenBank/DDBJ databases">
        <title>Sequencing the genomes of 1000 actinobacteria strains.</title>
        <authorList>
            <person name="Klenk H.-P."/>
        </authorList>
    </citation>
    <scope>NUCLEOTIDE SEQUENCE</scope>
    <source>
        <strain evidence="2">DSM 45354</strain>
    </source>
</reference>
<dbReference type="Proteomes" id="UP000638648">
    <property type="component" value="Unassembled WGS sequence"/>
</dbReference>
<evidence type="ECO:0000313" key="2">
    <source>
        <dbReference type="EMBL" id="MBE1613217.1"/>
    </source>
</evidence>
<dbReference type="RefSeq" id="WP_192756126.1">
    <property type="nucleotide sequence ID" value="NZ_BAABJL010000160.1"/>
</dbReference>
<evidence type="ECO:0008006" key="4">
    <source>
        <dbReference type="Google" id="ProtNLM"/>
    </source>
</evidence>
<organism evidence="2 3">
    <name type="scientific">Actinopolymorpha pittospori</name>
    <dbReference type="NCBI Taxonomy" id="648752"/>
    <lineage>
        <taxon>Bacteria</taxon>
        <taxon>Bacillati</taxon>
        <taxon>Actinomycetota</taxon>
        <taxon>Actinomycetes</taxon>
        <taxon>Propionibacteriales</taxon>
        <taxon>Actinopolymorphaceae</taxon>
        <taxon>Actinopolymorpha</taxon>
    </lineage>
</organism>
<protein>
    <recommendedName>
        <fullName evidence="4">Peptidase</fullName>
    </recommendedName>
</protein>
<dbReference type="EMBL" id="JADBEM010000001">
    <property type="protein sequence ID" value="MBE1613217.1"/>
    <property type="molecule type" value="Genomic_DNA"/>
</dbReference>
<feature type="transmembrane region" description="Helical" evidence="1">
    <location>
        <begin position="262"/>
        <end position="283"/>
    </location>
</feature>
<gene>
    <name evidence="2" type="ORF">HEB94_010065</name>
</gene>
<keyword evidence="1" id="KW-1133">Transmembrane helix</keyword>
<keyword evidence="1" id="KW-0812">Transmembrane</keyword>
<evidence type="ECO:0000313" key="3">
    <source>
        <dbReference type="Proteomes" id="UP000638648"/>
    </source>
</evidence>
<accession>A0A927RE68</accession>
<keyword evidence="1" id="KW-0472">Membrane</keyword>
<name>A0A927RE68_9ACTN</name>
<sequence length="299" mass="32148">MSRADDPRARIYIVDHVNPGTAFTRRFQVVSTSSNKLRAQVYAAAAELKDGKFVFAPGRTPNELTTWISLDHTKLDLKPQGRATVTTRIAVPKKASEGERYAVIWAEVSSAKPGPNGNVAQVHRVGIRTYLDVGPGGEPPSDFKIGQVIPQRTEDGVPQVVADAHNNGKRALDITGQLSLKDNNGSLSVGPYRTIGTLTLAPNQRGKVAVAVTEKDLPDREWKFQLILKSGKITRTAAGTLTFPEERGAFGLPATLGEPLPLALTLAGALAVAGILTVTVVGIRRQRGRTARTALHRSR</sequence>
<comment type="caution">
    <text evidence="2">The sequence shown here is derived from an EMBL/GenBank/DDBJ whole genome shotgun (WGS) entry which is preliminary data.</text>
</comment>